<keyword evidence="1" id="KW-0732">Signal</keyword>
<evidence type="ECO:0000256" key="1">
    <source>
        <dbReference type="SAM" id="SignalP"/>
    </source>
</evidence>
<sequence length="227" mass="23673">MLRLASVMAFAATVAVTSAGTLGFGPYFSVGPVADGSFIRAANTTLVLPAVQSQHKSFLSLWPGMSTSNGDLIQAYTDSLADPQTQCGGEIGQWCTVASTYSGTQNGGTMAPVSEGDHLLISYVYNDATSQYDQTVTVDGEVITKFSSTSGYAEGWGTACECQEEGCDGSVNAHKYLSTTFVLDKADSAFGDTMALNEATSSGLTSSDGGVTWSVDTISINAYTYNL</sequence>
<feature type="signal peptide" evidence="1">
    <location>
        <begin position="1"/>
        <end position="19"/>
    </location>
</feature>
<evidence type="ECO:0000313" key="3">
    <source>
        <dbReference type="Proteomes" id="UP001140453"/>
    </source>
</evidence>
<organism evidence="2 3">
    <name type="scientific">Gnomoniopsis smithogilvyi</name>
    <dbReference type="NCBI Taxonomy" id="1191159"/>
    <lineage>
        <taxon>Eukaryota</taxon>
        <taxon>Fungi</taxon>
        <taxon>Dikarya</taxon>
        <taxon>Ascomycota</taxon>
        <taxon>Pezizomycotina</taxon>
        <taxon>Sordariomycetes</taxon>
        <taxon>Sordariomycetidae</taxon>
        <taxon>Diaporthales</taxon>
        <taxon>Gnomoniaceae</taxon>
        <taxon>Gnomoniopsis</taxon>
    </lineage>
</organism>
<keyword evidence="3" id="KW-1185">Reference proteome</keyword>
<dbReference type="Proteomes" id="UP001140453">
    <property type="component" value="Unassembled WGS sequence"/>
</dbReference>
<protein>
    <submittedName>
        <fullName evidence="2">Uncharacterized protein</fullName>
    </submittedName>
</protein>
<reference evidence="2" key="1">
    <citation type="submission" date="2022-10" db="EMBL/GenBank/DDBJ databases">
        <title>Tapping the CABI collections for fungal endophytes: first genome assemblies for Collariella, Neodidymelliopsis, Ascochyta clinopodiicola, Didymella pomorum, Didymosphaeria variabile, Neocosmospora piperis and Neocucurbitaria cava.</title>
        <authorList>
            <person name="Hill R."/>
        </authorList>
    </citation>
    <scope>NUCLEOTIDE SEQUENCE</scope>
    <source>
        <strain evidence="2">IMI 355082</strain>
    </source>
</reference>
<evidence type="ECO:0000313" key="2">
    <source>
        <dbReference type="EMBL" id="KAJ4385666.1"/>
    </source>
</evidence>
<dbReference type="EMBL" id="JAPEVB010000007">
    <property type="protein sequence ID" value="KAJ4385666.1"/>
    <property type="molecule type" value="Genomic_DNA"/>
</dbReference>
<gene>
    <name evidence="2" type="ORF">N0V93_010095</name>
</gene>
<dbReference type="AlphaFoldDB" id="A0A9W8YKI9"/>
<comment type="caution">
    <text evidence="2">The sequence shown here is derived from an EMBL/GenBank/DDBJ whole genome shotgun (WGS) entry which is preliminary data.</text>
</comment>
<accession>A0A9W8YKI9</accession>
<name>A0A9W8YKI9_9PEZI</name>
<feature type="chain" id="PRO_5040739311" evidence="1">
    <location>
        <begin position="20"/>
        <end position="227"/>
    </location>
</feature>
<proteinExistence type="predicted"/>
<dbReference type="OrthoDB" id="5086500at2759"/>